<feature type="region of interest" description="Disordered" evidence="1">
    <location>
        <begin position="1"/>
        <end position="22"/>
    </location>
</feature>
<feature type="domain" description="Capsid Gp10A/Gp10B-like" evidence="2">
    <location>
        <begin position="71"/>
        <end position="334"/>
    </location>
</feature>
<sequence length="341" mass="37244">MTTNSFGETFTGSSYGTDSNPARFGAGQSSADARNLFLKIFGGEVLTAFQERVLTLDKHRVQTIEHGKSAQFPKTWKASSEYHVAGKELLGNDIDTGEVTITVDGLLVSHTEIYDLDRKMAHFDVTSEFSNELGRALAREFDKNSMRTIIRSARTASDGPFPGGNVIEDANLTNTGTISGVDWIDGIVQANQELFEKDVPEDHPRFMLVNKKVFDAIKYAKDASGNYLVLNRDFGTQAGGIAGRGEVLMVDGVAIMAQRTIPGTDESADAGVYPKYRGNYSTTTGVLWTPWALGTVKLMDLAMETERDVRRQTDFMVAKMATGSDPLRPECAVEFRTGAPA</sequence>
<dbReference type="AlphaFoldDB" id="A0A5E8GT05"/>
<dbReference type="SUPFAM" id="SSF56563">
    <property type="entry name" value="Major capsid protein gp5"/>
    <property type="match status" value="1"/>
</dbReference>
<evidence type="ECO:0000256" key="1">
    <source>
        <dbReference type="SAM" id="MobiDB-lite"/>
    </source>
</evidence>
<reference evidence="3 4" key="1">
    <citation type="submission" date="2008-01" db="EMBL/GenBank/DDBJ databases">
        <authorList>
            <person name="Wagner-Dobler I."/>
            <person name="Ferriera S."/>
            <person name="Johnson J."/>
            <person name="Kravitz S."/>
            <person name="Beeson K."/>
            <person name="Sutton G."/>
            <person name="Rogers Y.-H."/>
            <person name="Friedman R."/>
            <person name="Frazier M."/>
            <person name="Venter J.C."/>
        </authorList>
    </citation>
    <scope>NUCLEOTIDE SEQUENCE [LARGE SCALE GENOMIC DNA]</scope>
    <source>
        <strain evidence="4">DSM 17067 / NCIMB 14079 / DFL-11</strain>
    </source>
</reference>
<name>A0A5E8GT05_ROSAD</name>
<organism evidence="3 4">
    <name type="scientific">Roseibium alexandrii (strain DSM 17067 / NCIMB 14079 / DFL-11)</name>
    <name type="common">Labrenzia alexandrii</name>
    <dbReference type="NCBI Taxonomy" id="244592"/>
    <lineage>
        <taxon>Bacteria</taxon>
        <taxon>Pseudomonadati</taxon>
        <taxon>Pseudomonadota</taxon>
        <taxon>Alphaproteobacteria</taxon>
        <taxon>Hyphomicrobiales</taxon>
        <taxon>Stappiaceae</taxon>
        <taxon>Roseibium</taxon>
    </lineage>
</organism>
<evidence type="ECO:0000313" key="4">
    <source>
        <dbReference type="Proteomes" id="UP000004703"/>
    </source>
</evidence>
<dbReference type="EMBL" id="ACCU02000003">
    <property type="protein sequence ID" value="EEE42846.1"/>
    <property type="molecule type" value="Genomic_DNA"/>
</dbReference>
<proteinExistence type="predicted"/>
<protein>
    <recommendedName>
        <fullName evidence="2">Capsid Gp10A/Gp10B-like domain-containing protein</fullName>
    </recommendedName>
</protein>
<dbReference type="Proteomes" id="UP000004703">
    <property type="component" value="Chromosome"/>
</dbReference>
<feature type="compositionally biased region" description="Polar residues" evidence="1">
    <location>
        <begin position="1"/>
        <end position="20"/>
    </location>
</feature>
<reference evidence="3 4" key="2">
    <citation type="submission" date="2013-04" db="EMBL/GenBank/DDBJ databases">
        <authorList>
            <person name="Fiebig A."/>
            <person name="Pradella S."/>
            <person name="Wagner-Doebler I."/>
        </authorList>
    </citation>
    <scope>NUCLEOTIDE SEQUENCE [LARGE SCALE GENOMIC DNA]</scope>
    <source>
        <strain evidence="4">DSM 17067 / NCIMB 14079 / DFL-11</strain>
    </source>
</reference>
<gene>
    <name evidence="3" type="ORF">SADFL11_PLAS18</name>
</gene>
<evidence type="ECO:0000259" key="2">
    <source>
        <dbReference type="Pfam" id="PF21703"/>
    </source>
</evidence>
<accession>A0A5E8GT05</accession>
<dbReference type="RefSeq" id="WP_008196376.1">
    <property type="nucleotide sequence ID" value="NZ_CM011002.1"/>
</dbReference>
<dbReference type="InterPro" id="IPR049301">
    <property type="entry name" value="Capsid_Gp10A/Gp10B-like_dom"/>
</dbReference>
<evidence type="ECO:0000313" key="3">
    <source>
        <dbReference type="EMBL" id="EEE42846.1"/>
    </source>
</evidence>
<dbReference type="Pfam" id="PF21703">
    <property type="entry name" value="Gp10A-like"/>
    <property type="match status" value="1"/>
</dbReference>
<comment type="caution">
    <text evidence="3">The sequence shown here is derived from an EMBL/GenBank/DDBJ whole genome shotgun (WGS) entry which is preliminary data.</text>
</comment>